<dbReference type="Proteomes" id="UP000694569">
    <property type="component" value="Unplaced"/>
</dbReference>
<organism evidence="1 2">
    <name type="scientific">Leptobrachium leishanense</name>
    <name type="common">Leishan spiny toad</name>
    <dbReference type="NCBI Taxonomy" id="445787"/>
    <lineage>
        <taxon>Eukaryota</taxon>
        <taxon>Metazoa</taxon>
        <taxon>Chordata</taxon>
        <taxon>Craniata</taxon>
        <taxon>Vertebrata</taxon>
        <taxon>Euteleostomi</taxon>
        <taxon>Amphibia</taxon>
        <taxon>Batrachia</taxon>
        <taxon>Anura</taxon>
        <taxon>Pelobatoidea</taxon>
        <taxon>Megophryidae</taxon>
        <taxon>Leptobrachium</taxon>
    </lineage>
</organism>
<reference evidence="1" key="2">
    <citation type="submission" date="2025-09" db="UniProtKB">
        <authorList>
            <consortium name="Ensembl"/>
        </authorList>
    </citation>
    <scope>IDENTIFICATION</scope>
</reference>
<accession>A0A8C5R0U9</accession>
<name>A0A8C5R0U9_9ANUR</name>
<dbReference type="Ensembl" id="ENSLLET00000046850.1">
    <property type="protein sequence ID" value="ENSLLEP00000045053.1"/>
    <property type="gene ID" value="ENSLLEG00000028570.1"/>
</dbReference>
<proteinExistence type="predicted"/>
<sequence>VKIQQLEIKLINKTEEDVKKARRKSTQAGVNVRRCDYNQAQSKWFEEMVTTTLVSFLLIHLSDATQPLEKYCRMLDLLCDIELGLEVRTLWRQLEGGCRHLIHCMWI</sequence>
<reference evidence="1" key="1">
    <citation type="submission" date="2025-08" db="UniProtKB">
        <authorList>
            <consortium name="Ensembl"/>
        </authorList>
    </citation>
    <scope>IDENTIFICATION</scope>
</reference>
<evidence type="ECO:0000313" key="1">
    <source>
        <dbReference type="Ensembl" id="ENSLLEP00000045053.1"/>
    </source>
</evidence>
<protein>
    <submittedName>
        <fullName evidence="1">Uncharacterized protein</fullName>
    </submittedName>
</protein>
<keyword evidence="2" id="KW-1185">Reference proteome</keyword>
<evidence type="ECO:0000313" key="2">
    <source>
        <dbReference type="Proteomes" id="UP000694569"/>
    </source>
</evidence>
<dbReference type="AlphaFoldDB" id="A0A8C5R0U9"/>
<dbReference type="OrthoDB" id="28357at2759"/>